<protein>
    <recommendedName>
        <fullName evidence="6">SAM-dependent methyltransferase TRM5/TYW2-type domain-containing protein</fullName>
    </recommendedName>
</protein>
<organism evidence="7 8">
    <name type="scientific">Desulfurococcus mucosus (strain ATCC 35584 / DSM 2162 / JCM 9187 / O7/1)</name>
    <dbReference type="NCBI Taxonomy" id="765177"/>
    <lineage>
        <taxon>Archaea</taxon>
        <taxon>Thermoproteota</taxon>
        <taxon>Thermoprotei</taxon>
        <taxon>Desulfurococcales</taxon>
        <taxon>Desulfurococcaceae</taxon>
        <taxon>Desulfurococcus</taxon>
    </lineage>
</organism>
<dbReference type="InterPro" id="IPR029063">
    <property type="entry name" value="SAM-dependent_MTases_sf"/>
</dbReference>
<evidence type="ECO:0000256" key="3">
    <source>
        <dbReference type="ARBA" id="ARBA00022679"/>
    </source>
</evidence>
<dbReference type="Gene3D" id="3.30.70.2580">
    <property type="match status" value="1"/>
</dbReference>
<dbReference type="SUPFAM" id="SSF53335">
    <property type="entry name" value="S-adenosyl-L-methionine-dependent methyltransferases"/>
    <property type="match status" value="1"/>
</dbReference>
<keyword evidence="4" id="KW-0949">S-adenosyl-L-methionine</keyword>
<dbReference type="eggNOG" id="arCOG00033">
    <property type="taxonomic scope" value="Archaea"/>
</dbReference>
<dbReference type="RefSeq" id="WP_013562604.1">
    <property type="nucleotide sequence ID" value="NC_014961.1"/>
</dbReference>
<sequence length="349" mass="38823">MARDLKTLRKHGNPCGEAGGKALLCVSVEKHLAEAVLKRLGSRSLVDPDHLVTRSGDSILIPVKDALGVNEALKEVSFKLVECSPPSKQRMRVEKVPSYDLIGGVAIVRDNVLGYMGEAELIQVLRSIHPGLRAIYVKEETVDKYRTPVLRLLWGEPVEEVLVKEYGLSFKVSLGRAYYNPRLSEEHHRVASLVRDGEVVVDLFTGIGGFPVHIASLRTALVIANDLNPEAYRLLCENIALNHRRLKGTIIPLNLDAREVEGYVKVAGRADRVIANLPKWSVEFTDVYDALLRPGGVLHIYVLSYDAESSIMELEARLPGWIHMGSRLVLEYAPRAGIYRFDLAKPDHV</sequence>
<dbReference type="PANTHER" id="PTHR23245:SF36">
    <property type="entry name" value="TRNA (GUANINE(37)-N1)-METHYLTRANSFERASE"/>
    <property type="match status" value="1"/>
</dbReference>
<dbReference type="PROSITE" id="PS51684">
    <property type="entry name" value="SAM_MT_TRM5_TYW2"/>
    <property type="match status" value="1"/>
</dbReference>
<evidence type="ECO:0000256" key="1">
    <source>
        <dbReference type="ARBA" id="ARBA00022490"/>
    </source>
</evidence>
<dbReference type="HOGENOM" id="CLU_022610_0_1_2"/>
<keyword evidence="1" id="KW-0963">Cytoplasm</keyword>
<dbReference type="Proteomes" id="UP000001068">
    <property type="component" value="Chromosome"/>
</dbReference>
<evidence type="ECO:0000313" key="7">
    <source>
        <dbReference type="EMBL" id="ADV65382.1"/>
    </source>
</evidence>
<dbReference type="KEGG" id="dmu:Desmu_1080"/>
<evidence type="ECO:0000256" key="2">
    <source>
        <dbReference type="ARBA" id="ARBA00022603"/>
    </source>
</evidence>
<dbReference type="GO" id="GO:0008175">
    <property type="term" value="F:tRNA methyltransferase activity"/>
    <property type="evidence" value="ECO:0007669"/>
    <property type="project" value="TreeGrafter"/>
</dbReference>
<dbReference type="GO" id="GO:0005737">
    <property type="term" value="C:cytoplasm"/>
    <property type="evidence" value="ECO:0007669"/>
    <property type="project" value="TreeGrafter"/>
</dbReference>
<dbReference type="GeneID" id="10153788"/>
<proteinExistence type="predicted"/>
<name>E8RA76_DESM0</name>
<dbReference type="InterPro" id="IPR056743">
    <property type="entry name" value="TRM5-TYW2-like_MTfase"/>
</dbReference>
<gene>
    <name evidence="7" type="ordered locus">Desmu_1080</name>
</gene>
<evidence type="ECO:0000313" key="8">
    <source>
        <dbReference type="Proteomes" id="UP000001068"/>
    </source>
</evidence>
<dbReference type="PANTHER" id="PTHR23245">
    <property type="entry name" value="TRNA METHYLTRANSFERASE"/>
    <property type="match status" value="1"/>
</dbReference>
<dbReference type="STRING" id="765177.Desmu_1080"/>
<dbReference type="Pfam" id="PF18093">
    <property type="entry name" value="Trm5_N"/>
    <property type="match status" value="1"/>
</dbReference>
<evidence type="ECO:0000256" key="5">
    <source>
        <dbReference type="ARBA" id="ARBA00022694"/>
    </source>
</evidence>
<keyword evidence="2" id="KW-0489">Methyltransferase</keyword>
<evidence type="ECO:0000256" key="4">
    <source>
        <dbReference type="ARBA" id="ARBA00022691"/>
    </source>
</evidence>
<accession>E8RA76</accession>
<dbReference type="Gene3D" id="3.40.50.150">
    <property type="entry name" value="Vaccinia Virus protein VP39"/>
    <property type="match status" value="1"/>
</dbReference>
<dbReference type="CDD" id="cd02440">
    <property type="entry name" value="AdoMet_MTases"/>
    <property type="match status" value="1"/>
</dbReference>
<dbReference type="Gene3D" id="3.30.300.110">
    <property type="entry name" value="Met-10+ protein-like domains"/>
    <property type="match status" value="1"/>
</dbReference>
<keyword evidence="3" id="KW-0808">Transferase</keyword>
<dbReference type="InterPro" id="IPR040601">
    <property type="entry name" value="Trm5a/b_N"/>
</dbReference>
<evidence type="ECO:0000259" key="6">
    <source>
        <dbReference type="PROSITE" id="PS51684"/>
    </source>
</evidence>
<dbReference type="EMBL" id="CP002363">
    <property type="protein sequence ID" value="ADV65382.1"/>
    <property type="molecule type" value="Genomic_DNA"/>
</dbReference>
<reference evidence="8" key="1">
    <citation type="submission" date="2010-11" db="EMBL/GenBank/DDBJ databases">
        <title>The complete genome of Desulfurococcus mucosus DSM 2162.</title>
        <authorList>
            <consortium name="US DOE Joint Genome Institute (JGI-PGF)"/>
            <person name="Lucas S."/>
            <person name="Copeland A."/>
            <person name="Lapidus A."/>
            <person name="Bruce D."/>
            <person name="Goodwin L."/>
            <person name="Pitluck S."/>
            <person name="Kyrpides N."/>
            <person name="Mavromatis K."/>
            <person name="Pagani I."/>
            <person name="Ivanova N."/>
            <person name="Ovchinnikova G."/>
            <person name="Chertkov O."/>
            <person name="Held B."/>
            <person name="Brettin T."/>
            <person name="Detter J.C."/>
            <person name="Tapia R."/>
            <person name="Han C."/>
            <person name="Land M."/>
            <person name="Hauser L."/>
            <person name="Markowitz V."/>
            <person name="Cheng J.-F."/>
            <person name="Hugenholtz P."/>
            <person name="Woyke T."/>
            <person name="Wu D."/>
            <person name="Wirth R."/>
            <person name="Bilek Y."/>
            <person name="Hader T."/>
            <person name="Klenk H.-P."/>
            <person name="Eisen J.A."/>
        </authorList>
    </citation>
    <scope>NUCLEOTIDE SEQUENCE [LARGE SCALE GENOMIC DNA]</scope>
    <source>
        <strain evidence="8">ATCC 35584 / DSM 2162 / JCM 9187 / O7/1</strain>
    </source>
</reference>
<keyword evidence="5" id="KW-0819">tRNA processing</keyword>
<reference evidence="7 8" key="2">
    <citation type="journal article" date="2011" name="Stand. Genomic Sci.">
        <title>Complete genome sequence of Desulfurococcus mucosus type strain (O7/1).</title>
        <authorList>
            <person name="Wirth R."/>
            <person name="Chertkov O."/>
            <person name="Held B."/>
            <person name="Lapidus A."/>
            <person name="Nolan M."/>
            <person name="Lucas S."/>
            <person name="Hammon N."/>
            <person name="Deshpande S."/>
            <person name="Cheng J.F."/>
            <person name="Tapia R."/>
            <person name="Han C."/>
            <person name="Goodwin L."/>
            <person name="Pitluck S."/>
            <person name="Liolios K."/>
            <person name="Ioanna P."/>
            <person name="Ivanova N."/>
            <person name="Mavromatis K."/>
            <person name="Mikhailova N."/>
            <person name="Pati A."/>
            <person name="Chen A."/>
            <person name="Palaniappan K."/>
            <person name="Land M."/>
            <person name="Hauser L."/>
            <person name="Chang Y.J."/>
            <person name="Jeffries C.D."/>
            <person name="Bilek Y."/>
            <person name="Hader T."/>
            <person name="Rohde M."/>
            <person name="Spring S."/>
            <person name="Sikorski J."/>
            <person name="Goker M."/>
            <person name="Woyke T."/>
            <person name="Bristow J."/>
            <person name="Eisen J.A."/>
            <person name="Markowitz V."/>
            <person name="Hugenholtz P."/>
            <person name="Kyrpides N.C."/>
            <person name="Klenk H.P."/>
        </authorList>
    </citation>
    <scope>NUCLEOTIDE SEQUENCE [LARGE SCALE GENOMIC DNA]</scope>
    <source>
        <strain evidence="8">ATCC 35584 / DSM 2162 / JCM 9187 / O7/1</strain>
    </source>
</reference>
<dbReference type="Pfam" id="PF02475">
    <property type="entry name" value="TRM5-TYW2_MTfase"/>
    <property type="match status" value="1"/>
</dbReference>
<dbReference type="AlphaFoldDB" id="E8RA76"/>
<feature type="domain" description="SAM-dependent methyltransferase TRM5/TYW2-type" evidence="6">
    <location>
        <begin position="99"/>
        <end position="347"/>
    </location>
</feature>
<keyword evidence="8" id="KW-1185">Reference proteome</keyword>
<dbReference type="InterPro" id="IPR030382">
    <property type="entry name" value="MeTrfase_TRM5/TYW2"/>
</dbReference>
<dbReference type="GO" id="GO:0002939">
    <property type="term" value="P:tRNA N1-guanine methylation"/>
    <property type="evidence" value="ECO:0007669"/>
    <property type="project" value="TreeGrafter"/>
</dbReference>